<evidence type="ECO:0000259" key="11">
    <source>
        <dbReference type="Pfam" id="PF13847"/>
    </source>
</evidence>
<dbReference type="Proteomes" id="UP001066276">
    <property type="component" value="Chromosome 11"/>
</dbReference>
<dbReference type="PANTHER" id="PTHR12176:SF80">
    <property type="entry name" value="EEF1A LYSINE METHYLTRANSFERASE 4"/>
    <property type="match status" value="1"/>
</dbReference>
<evidence type="ECO:0000256" key="1">
    <source>
        <dbReference type="ARBA" id="ARBA00008361"/>
    </source>
</evidence>
<feature type="domain" description="Methyltransferase" evidence="11">
    <location>
        <begin position="49"/>
        <end position="166"/>
    </location>
</feature>
<dbReference type="FunFam" id="3.40.50.150:FF:000111">
    <property type="entry name" value="EEF1A lysine methyltransferase 4"/>
    <property type="match status" value="1"/>
</dbReference>
<organism evidence="12 13">
    <name type="scientific">Pleurodeles waltl</name>
    <name type="common">Iberian ribbed newt</name>
    <dbReference type="NCBI Taxonomy" id="8319"/>
    <lineage>
        <taxon>Eukaryota</taxon>
        <taxon>Metazoa</taxon>
        <taxon>Chordata</taxon>
        <taxon>Craniata</taxon>
        <taxon>Vertebrata</taxon>
        <taxon>Euteleostomi</taxon>
        <taxon>Amphibia</taxon>
        <taxon>Batrachia</taxon>
        <taxon>Caudata</taxon>
        <taxon>Salamandroidea</taxon>
        <taxon>Salamandridae</taxon>
        <taxon>Pleurodelinae</taxon>
        <taxon>Pleurodeles</taxon>
    </lineage>
</organism>
<dbReference type="SUPFAM" id="SSF53335">
    <property type="entry name" value="S-adenosyl-L-methionine-dependent methyltransferases"/>
    <property type="match status" value="1"/>
</dbReference>
<dbReference type="EMBL" id="JANPWB010000015">
    <property type="protein sequence ID" value="KAJ1087451.1"/>
    <property type="molecule type" value="Genomic_DNA"/>
</dbReference>
<dbReference type="GO" id="GO:0008168">
    <property type="term" value="F:methyltransferase activity"/>
    <property type="evidence" value="ECO:0007669"/>
    <property type="project" value="UniProtKB-KW"/>
</dbReference>
<protein>
    <recommendedName>
        <fullName evidence="10">EEF1A lysine methyltransferase 4</fullName>
    </recommendedName>
</protein>
<comment type="similarity">
    <text evidence="1">Belongs to the methyltransferase superfamily.</text>
</comment>
<evidence type="ECO:0000313" key="13">
    <source>
        <dbReference type="Proteomes" id="UP001066276"/>
    </source>
</evidence>
<dbReference type="Pfam" id="PF13847">
    <property type="entry name" value="Methyltransf_31"/>
    <property type="match status" value="1"/>
</dbReference>
<evidence type="ECO:0000256" key="7">
    <source>
        <dbReference type="ARBA" id="ARBA00048985"/>
    </source>
</evidence>
<dbReference type="InterPro" id="IPR025714">
    <property type="entry name" value="Methyltranfer_dom"/>
</dbReference>
<dbReference type="GO" id="GO:0032259">
    <property type="term" value="P:methylation"/>
    <property type="evidence" value="ECO:0007669"/>
    <property type="project" value="UniProtKB-KW"/>
</dbReference>
<evidence type="ECO:0000313" key="12">
    <source>
        <dbReference type="EMBL" id="KAJ1087451.1"/>
    </source>
</evidence>
<comment type="catalytic activity">
    <reaction evidence="6">
        <text>N(6)-methyl-L-lysyl-[protein] + S-adenosyl-L-methionine = N(6),N(6)-dimethyl-L-lysyl-[protein] + S-adenosyl-L-homocysteine + H(+)</text>
        <dbReference type="Rhea" id="RHEA:54196"/>
        <dbReference type="Rhea" id="RHEA-COMP:13053"/>
        <dbReference type="Rhea" id="RHEA-COMP:13827"/>
        <dbReference type="ChEBI" id="CHEBI:15378"/>
        <dbReference type="ChEBI" id="CHEBI:57856"/>
        <dbReference type="ChEBI" id="CHEBI:59789"/>
        <dbReference type="ChEBI" id="CHEBI:61929"/>
        <dbReference type="ChEBI" id="CHEBI:61976"/>
    </reaction>
</comment>
<evidence type="ECO:0000256" key="3">
    <source>
        <dbReference type="ARBA" id="ARBA00022603"/>
    </source>
</evidence>
<evidence type="ECO:0000256" key="5">
    <source>
        <dbReference type="ARBA" id="ARBA00022691"/>
    </source>
</evidence>
<dbReference type="InterPro" id="IPR051419">
    <property type="entry name" value="Lys/N-term_MeTrsfase_sf"/>
</dbReference>
<sequence length="244" mass="27589">MQGLPGSNALYSSVGFWDGRYRADGPPRDWFGGLSSFGGLLEEQLRREDRLLVLGCGDSSLSYDLFQKGYTSITNIDYSPVCIEAMSRRHAHCHGMVWTIMDARALAFPNESFDVVLEKGTLDAMMVEERDPWNVSPQTAALLDQVLKEVSRVLRPGGRFISITFAQPHFRKRHYAQPGYSWSISCSTYGTDFHFFFYIMRKGEELSAEDLELGQKLWQPNIVPPPSGMLEAEANEDYLNAIEL</sequence>
<keyword evidence="3" id="KW-0489">Methyltransferase</keyword>
<evidence type="ECO:0000256" key="6">
    <source>
        <dbReference type="ARBA" id="ARBA00048653"/>
    </source>
</evidence>
<dbReference type="AlphaFoldDB" id="A0AAV7L737"/>
<comment type="catalytic activity">
    <reaction evidence="7">
        <text>L-lysyl-[protein] + S-adenosyl-L-methionine = N(6)-methyl-L-lysyl-[protein] + S-adenosyl-L-homocysteine + H(+)</text>
        <dbReference type="Rhea" id="RHEA:51736"/>
        <dbReference type="Rhea" id="RHEA-COMP:9752"/>
        <dbReference type="Rhea" id="RHEA-COMP:13053"/>
        <dbReference type="ChEBI" id="CHEBI:15378"/>
        <dbReference type="ChEBI" id="CHEBI:29969"/>
        <dbReference type="ChEBI" id="CHEBI:57856"/>
        <dbReference type="ChEBI" id="CHEBI:59789"/>
        <dbReference type="ChEBI" id="CHEBI:61929"/>
    </reaction>
</comment>
<gene>
    <name evidence="12" type="ORF">NDU88_000622</name>
</gene>
<dbReference type="CDD" id="cd02440">
    <property type="entry name" value="AdoMet_MTases"/>
    <property type="match status" value="1"/>
</dbReference>
<comment type="function">
    <text evidence="9">Protein-lysine methyltransferase that efficiently catalyzes three successive methylations on 'Lys-36' in eukaryotic translation elongation factor 1 alpha (EEF1A1 or EEF1A2).</text>
</comment>
<comment type="caution">
    <text evidence="12">The sequence shown here is derived from an EMBL/GenBank/DDBJ whole genome shotgun (WGS) entry which is preliminary data.</text>
</comment>
<keyword evidence="2" id="KW-0597">Phosphoprotein</keyword>
<dbReference type="InterPro" id="IPR029063">
    <property type="entry name" value="SAM-dependent_MTases_sf"/>
</dbReference>
<name>A0AAV7L737_PLEWA</name>
<reference evidence="12" key="1">
    <citation type="journal article" date="2022" name="bioRxiv">
        <title>Sequencing and chromosome-scale assembly of the giantPleurodeles waltlgenome.</title>
        <authorList>
            <person name="Brown T."/>
            <person name="Elewa A."/>
            <person name="Iarovenko S."/>
            <person name="Subramanian E."/>
            <person name="Araus A.J."/>
            <person name="Petzold A."/>
            <person name="Susuki M."/>
            <person name="Suzuki K.-i.T."/>
            <person name="Hayashi T."/>
            <person name="Toyoda A."/>
            <person name="Oliveira C."/>
            <person name="Osipova E."/>
            <person name="Leigh N.D."/>
            <person name="Simon A."/>
            <person name="Yun M.H."/>
        </authorList>
    </citation>
    <scope>NUCLEOTIDE SEQUENCE</scope>
    <source>
        <strain evidence="12">20211129_DDA</strain>
        <tissue evidence="12">Liver</tissue>
    </source>
</reference>
<keyword evidence="5" id="KW-0949">S-adenosyl-L-methionine</keyword>
<dbReference type="PANTHER" id="PTHR12176">
    <property type="entry name" value="SAM-DEPENDENT METHYLTRANSFERASE SUPERFAMILY PROTEIN"/>
    <property type="match status" value="1"/>
</dbReference>
<evidence type="ECO:0000256" key="8">
    <source>
        <dbReference type="ARBA" id="ARBA00052410"/>
    </source>
</evidence>
<keyword evidence="4" id="KW-0808">Transferase</keyword>
<evidence type="ECO:0000256" key="2">
    <source>
        <dbReference type="ARBA" id="ARBA00022553"/>
    </source>
</evidence>
<keyword evidence="13" id="KW-1185">Reference proteome</keyword>
<dbReference type="Gene3D" id="3.40.50.150">
    <property type="entry name" value="Vaccinia Virus protein VP39"/>
    <property type="match status" value="1"/>
</dbReference>
<accession>A0AAV7L737</accession>
<comment type="catalytic activity">
    <reaction evidence="8">
        <text>N(6),N(6)-dimethyl-L-lysyl-[protein] + S-adenosyl-L-methionine = N(6),N(6),N(6)-trimethyl-L-lysyl-[protein] + S-adenosyl-L-homocysteine + H(+)</text>
        <dbReference type="Rhea" id="RHEA:54200"/>
        <dbReference type="Rhea" id="RHEA-COMP:13826"/>
        <dbReference type="Rhea" id="RHEA-COMP:13827"/>
        <dbReference type="ChEBI" id="CHEBI:15378"/>
        <dbReference type="ChEBI" id="CHEBI:57856"/>
        <dbReference type="ChEBI" id="CHEBI:59789"/>
        <dbReference type="ChEBI" id="CHEBI:61961"/>
        <dbReference type="ChEBI" id="CHEBI:61976"/>
    </reaction>
</comment>
<evidence type="ECO:0000256" key="9">
    <source>
        <dbReference type="ARBA" id="ARBA00059299"/>
    </source>
</evidence>
<evidence type="ECO:0000256" key="4">
    <source>
        <dbReference type="ARBA" id="ARBA00022679"/>
    </source>
</evidence>
<evidence type="ECO:0000256" key="10">
    <source>
        <dbReference type="ARBA" id="ARBA00067848"/>
    </source>
</evidence>
<proteinExistence type="inferred from homology"/>